<dbReference type="CDD" id="cd00798">
    <property type="entry name" value="INT_XerDC_C"/>
    <property type="match status" value="1"/>
</dbReference>
<evidence type="ECO:0000259" key="11">
    <source>
        <dbReference type="PROSITE" id="PS51898"/>
    </source>
</evidence>
<evidence type="ECO:0000256" key="9">
    <source>
        <dbReference type="ARBA" id="ARBA00023306"/>
    </source>
</evidence>
<keyword evidence="3 10" id="KW-0963">Cytoplasm</keyword>
<dbReference type="GO" id="GO:0009037">
    <property type="term" value="F:tyrosine-based site-specific recombinase activity"/>
    <property type="evidence" value="ECO:0007669"/>
    <property type="project" value="UniProtKB-UniRule"/>
</dbReference>
<dbReference type="PANTHER" id="PTHR30349:SF81">
    <property type="entry name" value="TYROSINE RECOMBINASE XERC"/>
    <property type="match status" value="1"/>
</dbReference>
<dbReference type="PROSITE" id="PS51900">
    <property type="entry name" value="CB"/>
    <property type="match status" value="1"/>
</dbReference>
<evidence type="ECO:0000256" key="7">
    <source>
        <dbReference type="ARBA" id="ARBA00023125"/>
    </source>
</evidence>
<keyword evidence="8 10" id="KW-0233">DNA recombination</keyword>
<sequence>MGTAGQVTMDWKHAINDFKHYLQLERAVSANTVEAYLNDVTKLCQFAEPRGILPDAVTASQLQDFLAWINGFGLSAYSQARILSGIKTFYLFMSLEYGLIENPTALIQAPRLGRKIPDVLNIVEIDRLIAAIDLSTPEGIRNKAMLEVLYGCGLRVSELVGLKLSNLFLDIEFIKVTGKGNKERLVPIGSQAIKHLRIYVEEVRIHQKIKAECADFVFLNRRGSPLTRVMVFLIIKELANATGLKKKISPHTFRHSFASHLVEGGADLRAVQEMLGHESITTTEIYTHVDRDYLHSVITQYHPRS</sequence>
<evidence type="ECO:0000313" key="14">
    <source>
        <dbReference type="Proteomes" id="UP000190541"/>
    </source>
</evidence>
<evidence type="ECO:0000256" key="2">
    <source>
        <dbReference type="ARBA" id="ARBA00010450"/>
    </source>
</evidence>
<dbReference type="GO" id="GO:0007059">
    <property type="term" value="P:chromosome segregation"/>
    <property type="evidence" value="ECO:0007669"/>
    <property type="project" value="UniProtKB-UniRule"/>
</dbReference>
<evidence type="ECO:0000313" key="13">
    <source>
        <dbReference type="EMBL" id="SKB94805.1"/>
    </source>
</evidence>
<dbReference type="GO" id="GO:0051301">
    <property type="term" value="P:cell division"/>
    <property type="evidence" value="ECO:0007669"/>
    <property type="project" value="UniProtKB-KW"/>
</dbReference>
<dbReference type="STRING" id="623280.SAMN05660226_03959"/>
<keyword evidence="4 10" id="KW-0132">Cell division</keyword>
<name>A0A1T5FF74_9SPHI</name>
<comment type="similarity">
    <text evidence="10">Belongs to the 'phage' integrase family. XerC subfamily.</text>
</comment>
<keyword evidence="7 10" id="KW-0238">DNA-binding</keyword>
<organism evidence="13 14">
    <name type="scientific">Parapedobacter luteus</name>
    <dbReference type="NCBI Taxonomy" id="623280"/>
    <lineage>
        <taxon>Bacteria</taxon>
        <taxon>Pseudomonadati</taxon>
        <taxon>Bacteroidota</taxon>
        <taxon>Sphingobacteriia</taxon>
        <taxon>Sphingobacteriales</taxon>
        <taxon>Sphingobacteriaceae</taxon>
        <taxon>Parapedobacter</taxon>
    </lineage>
</organism>
<dbReference type="Pfam" id="PF02899">
    <property type="entry name" value="Phage_int_SAM_1"/>
    <property type="match status" value="1"/>
</dbReference>
<evidence type="ECO:0000256" key="6">
    <source>
        <dbReference type="ARBA" id="ARBA00022908"/>
    </source>
</evidence>
<dbReference type="InterPro" id="IPR010998">
    <property type="entry name" value="Integrase_recombinase_N"/>
</dbReference>
<comment type="function">
    <text evidence="10">Site-specific tyrosine recombinase, which acts by catalyzing the cutting and rejoining of the recombining DNA molecules. The XerC-XerD complex is essential to convert dimers of the bacterial chromosome into monomers to permit their segregation at cell division. It also contributes to the segregational stability of plasmids.</text>
</comment>
<dbReference type="InterPro" id="IPR050090">
    <property type="entry name" value="Tyrosine_recombinase_XerCD"/>
</dbReference>
<dbReference type="Proteomes" id="UP000190541">
    <property type="component" value="Unassembled WGS sequence"/>
</dbReference>
<dbReference type="Pfam" id="PF00589">
    <property type="entry name" value="Phage_integrase"/>
    <property type="match status" value="1"/>
</dbReference>
<feature type="active site" evidence="10">
    <location>
        <position position="251"/>
    </location>
</feature>
<keyword evidence="9 10" id="KW-0131">Cell cycle</keyword>
<comment type="subcellular location">
    <subcellularLocation>
        <location evidence="1 10">Cytoplasm</location>
    </subcellularLocation>
</comment>
<dbReference type="GO" id="GO:0005737">
    <property type="term" value="C:cytoplasm"/>
    <property type="evidence" value="ECO:0007669"/>
    <property type="project" value="UniProtKB-SubCell"/>
</dbReference>
<dbReference type="InterPro" id="IPR023009">
    <property type="entry name" value="Tyrosine_recombinase_XerC/XerD"/>
</dbReference>
<dbReference type="InterPro" id="IPR011010">
    <property type="entry name" value="DNA_brk_join_enz"/>
</dbReference>
<comment type="similarity">
    <text evidence="2">Belongs to the 'phage' integrase family. XerD subfamily.</text>
</comment>
<feature type="active site" evidence="10">
    <location>
        <position position="254"/>
    </location>
</feature>
<dbReference type="InterPro" id="IPR044068">
    <property type="entry name" value="CB"/>
</dbReference>
<dbReference type="GO" id="GO:0006313">
    <property type="term" value="P:DNA transposition"/>
    <property type="evidence" value="ECO:0007669"/>
    <property type="project" value="UniProtKB-UniRule"/>
</dbReference>
<comment type="subunit">
    <text evidence="10">Forms a cyclic heterotetrameric complex composed of two molecules of XerC and two molecules of XerD.</text>
</comment>
<dbReference type="InterPro" id="IPR004107">
    <property type="entry name" value="Integrase_SAM-like_N"/>
</dbReference>
<accession>A0A1T5FF74</accession>
<dbReference type="PANTHER" id="PTHR30349">
    <property type="entry name" value="PHAGE INTEGRASE-RELATED"/>
    <property type="match status" value="1"/>
</dbReference>
<gene>
    <name evidence="10" type="primary">xerC</name>
    <name evidence="13" type="ORF">SAMN05660226_03959</name>
</gene>
<keyword evidence="5 10" id="KW-0159">Chromosome partition</keyword>
<protein>
    <recommendedName>
        <fullName evidence="10">Tyrosine recombinase XerC</fullName>
    </recommendedName>
</protein>
<evidence type="ECO:0000259" key="12">
    <source>
        <dbReference type="PROSITE" id="PS51900"/>
    </source>
</evidence>
<dbReference type="SUPFAM" id="SSF47823">
    <property type="entry name" value="lambda integrase-like, N-terminal domain"/>
    <property type="match status" value="1"/>
</dbReference>
<dbReference type="EMBL" id="FUYS01000015">
    <property type="protein sequence ID" value="SKB94805.1"/>
    <property type="molecule type" value="Genomic_DNA"/>
</dbReference>
<reference evidence="13 14" key="1">
    <citation type="submission" date="2017-02" db="EMBL/GenBank/DDBJ databases">
        <authorList>
            <person name="Peterson S.W."/>
        </authorList>
    </citation>
    <scope>NUCLEOTIDE SEQUENCE [LARGE SCALE GENOMIC DNA]</scope>
    <source>
        <strain evidence="13 14">DSM 22899</strain>
    </source>
</reference>
<proteinExistence type="inferred from homology"/>
<dbReference type="InterPro" id="IPR013762">
    <property type="entry name" value="Integrase-like_cat_sf"/>
</dbReference>
<dbReference type="InterPro" id="IPR011932">
    <property type="entry name" value="Recomb_XerD"/>
</dbReference>
<evidence type="ECO:0000256" key="3">
    <source>
        <dbReference type="ARBA" id="ARBA00022490"/>
    </source>
</evidence>
<evidence type="ECO:0000256" key="4">
    <source>
        <dbReference type="ARBA" id="ARBA00022618"/>
    </source>
</evidence>
<feature type="domain" description="Tyr recombinase" evidence="11">
    <location>
        <begin position="115"/>
        <end position="299"/>
    </location>
</feature>
<dbReference type="PROSITE" id="PS51898">
    <property type="entry name" value="TYR_RECOMBINASE"/>
    <property type="match status" value="1"/>
</dbReference>
<dbReference type="NCBIfam" id="NF001399">
    <property type="entry name" value="PRK00283.1"/>
    <property type="match status" value="1"/>
</dbReference>
<keyword evidence="6 10" id="KW-0229">DNA integration</keyword>
<dbReference type="AlphaFoldDB" id="A0A1T5FF74"/>
<feature type="active site" evidence="10">
    <location>
        <position position="155"/>
    </location>
</feature>
<dbReference type="SUPFAM" id="SSF56349">
    <property type="entry name" value="DNA breaking-rejoining enzymes"/>
    <property type="match status" value="1"/>
</dbReference>
<keyword evidence="14" id="KW-1185">Reference proteome</keyword>
<evidence type="ECO:0000256" key="1">
    <source>
        <dbReference type="ARBA" id="ARBA00004496"/>
    </source>
</evidence>
<evidence type="ECO:0000256" key="5">
    <source>
        <dbReference type="ARBA" id="ARBA00022829"/>
    </source>
</evidence>
<dbReference type="NCBIfam" id="TIGR02225">
    <property type="entry name" value="recomb_XerD"/>
    <property type="match status" value="1"/>
</dbReference>
<evidence type="ECO:0000256" key="8">
    <source>
        <dbReference type="ARBA" id="ARBA00023172"/>
    </source>
</evidence>
<dbReference type="HAMAP" id="MF_01808">
    <property type="entry name" value="Recomb_XerC_XerD"/>
    <property type="match status" value="1"/>
</dbReference>
<feature type="domain" description="Core-binding (CB)" evidence="12">
    <location>
        <begin position="9"/>
        <end position="94"/>
    </location>
</feature>
<feature type="active site" evidence="10">
    <location>
        <position position="179"/>
    </location>
</feature>
<evidence type="ECO:0000256" key="10">
    <source>
        <dbReference type="HAMAP-Rule" id="MF_01808"/>
    </source>
</evidence>
<dbReference type="Gene3D" id="1.10.443.10">
    <property type="entry name" value="Intergrase catalytic core"/>
    <property type="match status" value="1"/>
</dbReference>
<dbReference type="InterPro" id="IPR002104">
    <property type="entry name" value="Integrase_catalytic"/>
</dbReference>
<feature type="active site" description="O-(3'-phospho-DNA)-tyrosine intermediate" evidence="10">
    <location>
        <position position="286"/>
    </location>
</feature>
<feature type="active site" evidence="10">
    <location>
        <position position="277"/>
    </location>
</feature>
<dbReference type="Gene3D" id="1.10.150.130">
    <property type="match status" value="1"/>
</dbReference>
<dbReference type="GO" id="GO:0003677">
    <property type="term" value="F:DNA binding"/>
    <property type="evidence" value="ECO:0007669"/>
    <property type="project" value="UniProtKB-UniRule"/>
</dbReference>